<dbReference type="NCBIfam" id="TIGR03915">
    <property type="entry name" value="SAM_7_link_chp"/>
    <property type="match status" value="1"/>
</dbReference>
<proteinExistence type="predicted"/>
<evidence type="ECO:0000313" key="2">
    <source>
        <dbReference type="EMBL" id="BCZ48768.1"/>
    </source>
</evidence>
<sequence length="250" mass="29866">MKILIYDDTFEGLITAIYDGFYSKEPLASIYGKSESNAPLFLGEILEIITDKDKFKKVRHSIINKIDFVALKKIYMVYLSNEKDKAMVIFKYLKVAFKLGHDVHSFLNVYAIRLVDDINRRVSMECHRFEGFVRFNYIDEKFLYSSIEPDNDILELLGDHFKKRFSKEYFIIHDIPREKALIYNGICYEIIAMDKDTYEKLKLHDDEYANLWKAYFKSTTIEERKNLKLQCRMMPKRYWKHILETSDCDM</sequence>
<dbReference type="Pfam" id="PF13566">
    <property type="entry name" value="DUF4130"/>
    <property type="match status" value="1"/>
</dbReference>
<evidence type="ECO:0000313" key="3">
    <source>
        <dbReference type="Proteomes" id="UP000824633"/>
    </source>
</evidence>
<gene>
    <name evidence="2" type="ORF">psyc5s11_48350</name>
</gene>
<dbReference type="Proteomes" id="UP000824633">
    <property type="component" value="Chromosome"/>
</dbReference>
<dbReference type="RefSeq" id="WP_224035006.1">
    <property type="nucleotide sequence ID" value="NZ_AP024849.1"/>
</dbReference>
<dbReference type="EMBL" id="AP024849">
    <property type="protein sequence ID" value="BCZ48768.1"/>
    <property type="molecule type" value="Genomic_DNA"/>
</dbReference>
<evidence type="ECO:0000259" key="1">
    <source>
        <dbReference type="Pfam" id="PF13566"/>
    </source>
</evidence>
<accession>A0ABN6J4V8</accession>
<name>A0ABN6J4V8_9CLOT</name>
<feature type="domain" description="DUF4130" evidence="1">
    <location>
        <begin position="84"/>
        <end position="244"/>
    </location>
</feature>
<organism evidence="2 3">
    <name type="scientific">Clostridium gelidum</name>
    <dbReference type="NCBI Taxonomy" id="704125"/>
    <lineage>
        <taxon>Bacteria</taxon>
        <taxon>Bacillati</taxon>
        <taxon>Bacillota</taxon>
        <taxon>Clostridia</taxon>
        <taxon>Eubacteriales</taxon>
        <taxon>Clostridiaceae</taxon>
        <taxon>Clostridium</taxon>
    </lineage>
</organism>
<dbReference type="InterPro" id="IPR025404">
    <property type="entry name" value="DUF4130"/>
</dbReference>
<keyword evidence="3" id="KW-1185">Reference proteome</keyword>
<reference evidence="3" key="1">
    <citation type="submission" date="2021-07" db="EMBL/GenBank/DDBJ databases">
        <title>Complete genome sequencing of a Clostridium isolate.</title>
        <authorList>
            <person name="Ueki A."/>
            <person name="Tonouchi A."/>
        </authorList>
    </citation>
    <scope>NUCLEOTIDE SEQUENCE [LARGE SCALE GENOMIC DNA]</scope>
    <source>
        <strain evidence="3">C5S11</strain>
    </source>
</reference>
<protein>
    <recommendedName>
        <fullName evidence="1">DUF4130 domain-containing protein</fullName>
    </recommendedName>
</protein>
<dbReference type="InterPro" id="IPR023875">
    <property type="entry name" value="DNA_repair_put"/>
</dbReference>